<gene>
    <name evidence="1" type="ORF">K9B37_08270</name>
</gene>
<sequence>MFGADIPSVAGNVIAILFPPPIVPLIDAFRSLEVLSEHYDVHVLDGPEGDMARFIDRDTARAIVSDAMLLAFALSRQRGGPLSHRPLRSRQGSVDEYCVLALIGAARDPGSELAFEAAAALGIGSVDFTLSIAIDLLRQIDQGGLFLEQPSLAEFRAIVSENLLLDGGLTEDSIASSFLN</sequence>
<dbReference type="Proteomes" id="UP000704176">
    <property type="component" value="Unassembled WGS sequence"/>
</dbReference>
<name>A0ABS7VMV8_9HYPH</name>
<proteinExistence type="predicted"/>
<reference evidence="1 2" key="1">
    <citation type="submission" date="2021-09" db="EMBL/GenBank/DDBJ databases">
        <title>The complete genome sequence of a new microorganism.</title>
        <authorList>
            <person name="Zi Z."/>
        </authorList>
    </citation>
    <scope>NUCLEOTIDE SEQUENCE [LARGE SCALE GENOMIC DNA]</scope>
    <source>
        <strain evidence="1 2">WGZ8</strain>
    </source>
</reference>
<organism evidence="1 2">
    <name type="scientific">Microvirga puerhi</name>
    <dbReference type="NCBI Taxonomy" id="2876078"/>
    <lineage>
        <taxon>Bacteria</taxon>
        <taxon>Pseudomonadati</taxon>
        <taxon>Pseudomonadota</taxon>
        <taxon>Alphaproteobacteria</taxon>
        <taxon>Hyphomicrobiales</taxon>
        <taxon>Methylobacteriaceae</taxon>
        <taxon>Microvirga</taxon>
    </lineage>
</organism>
<comment type="caution">
    <text evidence="1">The sequence shown here is derived from an EMBL/GenBank/DDBJ whole genome shotgun (WGS) entry which is preliminary data.</text>
</comment>
<accession>A0ABS7VMV8</accession>
<dbReference type="EMBL" id="JAIRBM010000005">
    <property type="protein sequence ID" value="MBZ6076283.1"/>
    <property type="molecule type" value="Genomic_DNA"/>
</dbReference>
<dbReference type="RefSeq" id="WP_224312612.1">
    <property type="nucleotide sequence ID" value="NZ_JAIRBM010000005.1"/>
</dbReference>
<keyword evidence="2" id="KW-1185">Reference proteome</keyword>
<protein>
    <submittedName>
        <fullName evidence="1">Uncharacterized protein</fullName>
    </submittedName>
</protein>
<evidence type="ECO:0000313" key="1">
    <source>
        <dbReference type="EMBL" id="MBZ6076283.1"/>
    </source>
</evidence>
<evidence type="ECO:0000313" key="2">
    <source>
        <dbReference type="Proteomes" id="UP000704176"/>
    </source>
</evidence>